<proteinExistence type="predicted"/>
<dbReference type="Gramene" id="ESR40880">
    <property type="protein sequence ID" value="ESR40880"/>
    <property type="gene ID" value="CICLE_v10027099mg"/>
</dbReference>
<dbReference type="KEGG" id="cic:CICLE_v10027099mg"/>
<reference evidence="1 2" key="1">
    <citation type="submission" date="2013-10" db="EMBL/GenBank/DDBJ databases">
        <authorList>
            <consortium name="International Citrus Genome Consortium"/>
            <person name="Jenkins J."/>
            <person name="Schmutz J."/>
            <person name="Prochnik S."/>
            <person name="Rokhsar D."/>
            <person name="Gmitter F."/>
            <person name="Ollitrault P."/>
            <person name="Machado M."/>
            <person name="Talon M."/>
            <person name="Wincker P."/>
            <person name="Jaillon O."/>
            <person name="Morgante M."/>
        </authorList>
    </citation>
    <scope>NUCLEOTIDE SEQUENCE</scope>
    <source>
        <strain evidence="2">cv. Clemenules</strain>
    </source>
</reference>
<protein>
    <submittedName>
        <fullName evidence="1">Uncharacterized protein</fullName>
    </submittedName>
</protein>
<dbReference type="AlphaFoldDB" id="V4SPP3"/>
<accession>V4SPP3</accession>
<name>V4SPP3_CITCL</name>
<dbReference type="InParanoid" id="V4SPP3"/>
<dbReference type="EMBL" id="KI536925">
    <property type="protein sequence ID" value="ESR40880.1"/>
    <property type="molecule type" value="Genomic_DNA"/>
</dbReference>
<evidence type="ECO:0000313" key="1">
    <source>
        <dbReference type="EMBL" id="ESR40880.1"/>
    </source>
</evidence>
<sequence length="87" mass="10465">MSDVMSVISVNDIDRWDNILLNPLMEDGKWQYSDPTGTSFFYHLGWVLKAWHWAGLFYPSLKSLDIIFYNITYFQNMDFQYSNFEYI</sequence>
<organism evidence="1 2">
    <name type="scientific">Citrus clementina</name>
    <name type="common">Clementine</name>
    <name type="synonym">Citrus deliciosa x Citrus sinensis</name>
    <dbReference type="NCBI Taxonomy" id="85681"/>
    <lineage>
        <taxon>Eukaryota</taxon>
        <taxon>Viridiplantae</taxon>
        <taxon>Streptophyta</taxon>
        <taxon>Embryophyta</taxon>
        <taxon>Tracheophyta</taxon>
        <taxon>Spermatophyta</taxon>
        <taxon>Magnoliopsida</taxon>
        <taxon>eudicotyledons</taxon>
        <taxon>Gunneridae</taxon>
        <taxon>Pentapetalae</taxon>
        <taxon>rosids</taxon>
        <taxon>malvids</taxon>
        <taxon>Sapindales</taxon>
        <taxon>Rutaceae</taxon>
        <taxon>Aurantioideae</taxon>
        <taxon>Citrus</taxon>
    </lineage>
</organism>
<gene>
    <name evidence="1" type="ORF">CICLE_v10027099mg</name>
</gene>
<keyword evidence="2" id="KW-1185">Reference proteome</keyword>
<evidence type="ECO:0000313" key="2">
    <source>
        <dbReference type="Proteomes" id="UP000030687"/>
    </source>
</evidence>
<dbReference type="Proteomes" id="UP000030687">
    <property type="component" value="Unassembled WGS sequence"/>
</dbReference>